<name>G7KWU0_MEDTR</name>
<gene>
    <name evidence="4" type="ordered locus">MTR_7g024310</name>
</gene>
<protein>
    <submittedName>
        <fullName evidence="4 5">Uncharacterized protein</fullName>
    </submittedName>
</protein>
<comment type="similarity">
    <text evidence="1">Belongs to the SPIRAL1 family.</text>
</comment>
<dbReference type="PANTHER" id="PTHR33403">
    <property type="entry name" value="SPR1"/>
    <property type="match status" value="1"/>
</dbReference>
<reference evidence="4 6" key="1">
    <citation type="journal article" date="2011" name="Nature">
        <title>The Medicago genome provides insight into the evolution of rhizobial symbioses.</title>
        <authorList>
            <person name="Young N.D."/>
            <person name="Debelle F."/>
            <person name="Oldroyd G.E."/>
            <person name="Geurts R."/>
            <person name="Cannon S.B."/>
            <person name="Udvardi M.K."/>
            <person name="Benedito V.A."/>
            <person name="Mayer K.F."/>
            <person name="Gouzy J."/>
            <person name="Schoof H."/>
            <person name="Van de Peer Y."/>
            <person name="Proost S."/>
            <person name="Cook D.R."/>
            <person name="Meyers B.C."/>
            <person name="Spannagl M."/>
            <person name="Cheung F."/>
            <person name="De Mita S."/>
            <person name="Krishnakumar V."/>
            <person name="Gundlach H."/>
            <person name="Zhou S."/>
            <person name="Mudge J."/>
            <person name="Bharti A.K."/>
            <person name="Murray J.D."/>
            <person name="Naoumkina M.A."/>
            <person name="Rosen B."/>
            <person name="Silverstein K.A."/>
            <person name="Tang H."/>
            <person name="Rombauts S."/>
            <person name="Zhao P.X."/>
            <person name="Zhou P."/>
            <person name="Barbe V."/>
            <person name="Bardou P."/>
            <person name="Bechner M."/>
            <person name="Bellec A."/>
            <person name="Berger A."/>
            <person name="Berges H."/>
            <person name="Bidwell S."/>
            <person name="Bisseling T."/>
            <person name="Choisne N."/>
            <person name="Couloux A."/>
            <person name="Denny R."/>
            <person name="Deshpande S."/>
            <person name="Dai X."/>
            <person name="Doyle J.J."/>
            <person name="Dudez A.M."/>
            <person name="Farmer A.D."/>
            <person name="Fouteau S."/>
            <person name="Franken C."/>
            <person name="Gibelin C."/>
            <person name="Gish J."/>
            <person name="Goldstein S."/>
            <person name="Gonzalez A.J."/>
            <person name="Green P.J."/>
            <person name="Hallab A."/>
            <person name="Hartog M."/>
            <person name="Hua A."/>
            <person name="Humphray S.J."/>
            <person name="Jeong D.H."/>
            <person name="Jing Y."/>
            <person name="Jocker A."/>
            <person name="Kenton S.M."/>
            <person name="Kim D.J."/>
            <person name="Klee K."/>
            <person name="Lai H."/>
            <person name="Lang C."/>
            <person name="Lin S."/>
            <person name="Macmil S.L."/>
            <person name="Magdelenat G."/>
            <person name="Matthews L."/>
            <person name="McCorrison J."/>
            <person name="Monaghan E.L."/>
            <person name="Mun J.H."/>
            <person name="Najar F.Z."/>
            <person name="Nicholson C."/>
            <person name="Noirot C."/>
            <person name="O'Bleness M."/>
            <person name="Paule C.R."/>
            <person name="Poulain J."/>
            <person name="Prion F."/>
            <person name="Qin B."/>
            <person name="Qu C."/>
            <person name="Retzel E.F."/>
            <person name="Riddle C."/>
            <person name="Sallet E."/>
            <person name="Samain S."/>
            <person name="Samson N."/>
            <person name="Sanders I."/>
            <person name="Saurat O."/>
            <person name="Scarpelli C."/>
            <person name="Schiex T."/>
            <person name="Segurens B."/>
            <person name="Severin A.J."/>
            <person name="Sherrier D.J."/>
            <person name="Shi R."/>
            <person name="Sims S."/>
            <person name="Singer S.R."/>
            <person name="Sinharoy S."/>
            <person name="Sterck L."/>
            <person name="Viollet A."/>
            <person name="Wang B.B."/>
            <person name="Wang K."/>
            <person name="Wang M."/>
            <person name="Wang X."/>
            <person name="Warfsmann J."/>
            <person name="Weissenbach J."/>
            <person name="White D.D."/>
            <person name="White J.D."/>
            <person name="Wiley G.B."/>
            <person name="Wincker P."/>
            <person name="Xing Y."/>
            <person name="Yang L."/>
            <person name="Yao Z."/>
            <person name="Ying F."/>
            <person name="Zhai J."/>
            <person name="Zhou L."/>
            <person name="Zuber A."/>
            <person name="Denarie J."/>
            <person name="Dixon R.A."/>
            <person name="May G.D."/>
            <person name="Schwartz D.C."/>
            <person name="Rogers J."/>
            <person name="Quetier F."/>
            <person name="Town C.D."/>
            <person name="Roe B.A."/>
        </authorList>
    </citation>
    <scope>NUCLEOTIDE SEQUENCE [LARGE SCALE GENOMIC DNA]</scope>
    <source>
        <strain evidence="4">A17</strain>
        <strain evidence="5 6">cv. Jemalong A17</strain>
    </source>
</reference>
<sequence length="229" mass="25288">MQFLSITNRLRFSLNIWSSTRPFLPSLFRRFINLTSLNLRCYFGSLNKLLRQISCFPLKITSLNLSNHPTIPAYGLPVFSQNIATLTSLKCSNIESININHMFLIADCFPLLEELDLSNLKLIDGYGISEEGVPCDISCDGGQSSLGYLFGTGETTNNFQHANTQGEPLNGGRTQNDSVASPATVATPARVASPLIDKETPAGIYGCLKNNYHRIDEQNIGNFLSVFFP</sequence>
<evidence type="ECO:0000313" key="5">
    <source>
        <dbReference type="EnsemblPlants" id="AES78079"/>
    </source>
</evidence>
<dbReference type="PANTHER" id="PTHR33403:SF48">
    <property type="entry name" value="PROTEIN SPIRAL1-LIKE 1"/>
    <property type="match status" value="1"/>
</dbReference>
<reference evidence="4 6" key="2">
    <citation type="journal article" date="2014" name="BMC Genomics">
        <title>An improved genome release (version Mt4.0) for the model legume Medicago truncatula.</title>
        <authorList>
            <person name="Tang H."/>
            <person name="Krishnakumar V."/>
            <person name="Bidwell S."/>
            <person name="Rosen B."/>
            <person name="Chan A."/>
            <person name="Zhou S."/>
            <person name="Gentzbittel L."/>
            <person name="Childs K.L."/>
            <person name="Yandell M."/>
            <person name="Gundlach H."/>
            <person name="Mayer K.F."/>
            <person name="Schwartz D.C."/>
            <person name="Town C.D."/>
        </authorList>
    </citation>
    <scope>GENOME REANNOTATION</scope>
    <source>
        <strain evidence="5 6">cv. Jemalong A17</strain>
    </source>
</reference>
<evidence type="ECO:0000313" key="4">
    <source>
        <dbReference type="EMBL" id="AES78079.2"/>
    </source>
</evidence>
<dbReference type="AlphaFoldDB" id="G7KWU0"/>
<keyword evidence="6" id="KW-1185">Reference proteome</keyword>
<dbReference type="HOGENOM" id="CLU_1211365_0_0_1"/>
<dbReference type="STRING" id="3880.G7KWU0"/>
<dbReference type="InterPro" id="IPR039613">
    <property type="entry name" value="SPR1/2/3/4/5"/>
</dbReference>
<dbReference type="EMBL" id="CM001223">
    <property type="protein sequence ID" value="AES78079.2"/>
    <property type="molecule type" value="Genomic_DNA"/>
</dbReference>
<accession>A0A0C3W380</accession>
<dbReference type="GO" id="GO:0010005">
    <property type="term" value="C:cortical microtubule, transverse to long axis"/>
    <property type="evidence" value="ECO:0000318"/>
    <property type="project" value="GO_Central"/>
</dbReference>
<feature type="compositionally biased region" description="Polar residues" evidence="3">
    <location>
        <begin position="162"/>
        <end position="181"/>
    </location>
</feature>
<dbReference type="Proteomes" id="UP000002051">
    <property type="component" value="Unassembled WGS sequence"/>
</dbReference>
<accession>G7KWU0</accession>
<proteinExistence type="inferred from homology"/>
<evidence type="ECO:0000313" key="6">
    <source>
        <dbReference type="Proteomes" id="UP000002051"/>
    </source>
</evidence>
<evidence type="ECO:0000256" key="2">
    <source>
        <dbReference type="ARBA" id="ARBA00022701"/>
    </source>
</evidence>
<dbReference type="EnsemblPlants" id="AES78079">
    <property type="protein sequence ID" value="AES78079"/>
    <property type="gene ID" value="MTR_7g024310"/>
</dbReference>
<reference evidence="5" key="3">
    <citation type="submission" date="2015-04" db="UniProtKB">
        <authorList>
            <consortium name="EnsemblPlants"/>
        </authorList>
    </citation>
    <scope>IDENTIFICATION</scope>
    <source>
        <strain evidence="5">cv. Jemalong A17</strain>
    </source>
</reference>
<dbReference type="GO" id="GO:0043622">
    <property type="term" value="P:cortical microtubule organization"/>
    <property type="evidence" value="ECO:0000318"/>
    <property type="project" value="GO_Central"/>
</dbReference>
<dbReference type="InterPro" id="IPR032675">
    <property type="entry name" value="LRR_dom_sf"/>
</dbReference>
<evidence type="ECO:0000256" key="1">
    <source>
        <dbReference type="ARBA" id="ARBA00009656"/>
    </source>
</evidence>
<dbReference type="SUPFAM" id="SSF52047">
    <property type="entry name" value="RNI-like"/>
    <property type="match status" value="1"/>
</dbReference>
<organism evidence="4 6">
    <name type="scientific">Medicago truncatula</name>
    <name type="common">Barrel medic</name>
    <name type="synonym">Medicago tribuloides</name>
    <dbReference type="NCBI Taxonomy" id="3880"/>
    <lineage>
        <taxon>Eukaryota</taxon>
        <taxon>Viridiplantae</taxon>
        <taxon>Streptophyta</taxon>
        <taxon>Embryophyta</taxon>
        <taxon>Tracheophyta</taxon>
        <taxon>Spermatophyta</taxon>
        <taxon>Magnoliopsida</taxon>
        <taxon>eudicotyledons</taxon>
        <taxon>Gunneridae</taxon>
        <taxon>Pentapetalae</taxon>
        <taxon>rosids</taxon>
        <taxon>fabids</taxon>
        <taxon>Fabales</taxon>
        <taxon>Fabaceae</taxon>
        <taxon>Papilionoideae</taxon>
        <taxon>50 kb inversion clade</taxon>
        <taxon>NPAAA clade</taxon>
        <taxon>Hologalegina</taxon>
        <taxon>IRL clade</taxon>
        <taxon>Trifolieae</taxon>
        <taxon>Medicago</taxon>
    </lineage>
</organism>
<keyword evidence="2" id="KW-0493">Microtubule</keyword>
<evidence type="ECO:0000256" key="3">
    <source>
        <dbReference type="SAM" id="MobiDB-lite"/>
    </source>
</evidence>
<dbReference type="Gene3D" id="3.80.10.10">
    <property type="entry name" value="Ribonuclease Inhibitor"/>
    <property type="match status" value="1"/>
</dbReference>
<feature type="region of interest" description="Disordered" evidence="3">
    <location>
        <begin position="162"/>
        <end position="183"/>
    </location>
</feature>